<feature type="transmembrane region" description="Helical" evidence="10">
    <location>
        <begin position="250"/>
        <end position="266"/>
    </location>
</feature>
<evidence type="ECO:0000259" key="11">
    <source>
        <dbReference type="PROSITE" id="PS50850"/>
    </source>
</evidence>
<dbReference type="InterPro" id="IPR004638">
    <property type="entry name" value="EmrB-like"/>
</dbReference>
<feature type="domain" description="Major facilitator superfamily (MFS) profile" evidence="11">
    <location>
        <begin position="19"/>
        <end position="501"/>
    </location>
</feature>
<feature type="transmembrane region" description="Helical" evidence="10">
    <location>
        <begin position="351"/>
        <end position="369"/>
    </location>
</feature>
<dbReference type="Gene3D" id="1.20.1720.10">
    <property type="entry name" value="Multidrug resistance protein D"/>
    <property type="match status" value="1"/>
</dbReference>
<keyword evidence="6 10" id="KW-1133">Transmembrane helix</keyword>
<keyword evidence="13" id="KW-1185">Reference proteome</keyword>
<evidence type="ECO:0000256" key="6">
    <source>
        <dbReference type="ARBA" id="ARBA00022989"/>
    </source>
</evidence>
<evidence type="ECO:0000313" key="12">
    <source>
        <dbReference type="EMBL" id="GGO79904.1"/>
    </source>
</evidence>
<evidence type="ECO:0000256" key="7">
    <source>
        <dbReference type="ARBA" id="ARBA00023136"/>
    </source>
</evidence>
<dbReference type="PROSITE" id="PS50850">
    <property type="entry name" value="MFS"/>
    <property type="match status" value="1"/>
</dbReference>
<organism evidence="12 13">
    <name type="scientific">Wenjunlia tyrosinilytica</name>
    <dbReference type="NCBI Taxonomy" id="1544741"/>
    <lineage>
        <taxon>Bacteria</taxon>
        <taxon>Bacillati</taxon>
        <taxon>Actinomycetota</taxon>
        <taxon>Actinomycetes</taxon>
        <taxon>Kitasatosporales</taxon>
        <taxon>Streptomycetaceae</taxon>
        <taxon>Wenjunlia</taxon>
    </lineage>
</organism>
<keyword evidence="7 10" id="KW-0472">Membrane</keyword>
<dbReference type="NCBIfam" id="TIGR00711">
    <property type="entry name" value="efflux_EmrB"/>
    <property type="match status" value="1"/>
</dbReference>
<comment type="similarity">
    <text evidence="2">Belongs to the major facilitator superfamily. EmrB family.</text>
</comment>
<dbReference type="InterPro" id="IPR036259">
    <property type="entry name" value="MFS_trans_sf"/>
</dbReference>
<keyword evidence="3" id="KW-0813">Transport</keyword>
<feature type="transmembrane region" description="Helical" evidence="10">
    <location>
        <begin position="181"/>
        <end position="201"/>
    </location>
</feature>
<evidence type="ECO:0000256" key="4">
    <source>
        <dbReference type="ARBA" id="ARBA00022475"/>
    </source>
</evidence>
<evidence type="ECO:0000256" key="3">
    <source>
        <dbReference type="ARBA" id="ARBA00022448"/>
    </source>
</evidence>
<feature type="transmembrane region" description="Helical" evidence="10">
    <location>
        <begin position="57"/>
        <end position="76"/>
    </location>
</feature>
<dbReference type="PANTHER" id="PTHR42718:SF9">
    <property type="entry name" value="MAJOR FACILITATOR SUPERFAMILY MULTIDRUG TRANSPORTER MFSC"/>
    <property type="match status" value="1"/>
</dbReference>
<keyword evidence="8" id="KW-0046">Antibiotic resistance</keyword>
<feature type="transmembrane region" description="Helical" evidence="10">
    <location>
        <begin position="150"/>
        <end position="169"/>
    </location>
</feature>
<feature type="transmembrane region" description="Helical" evidence="10">
    <location>
        <begin position="287"/>
        <end position="310"/>
    </location>
</feature>
<comment type="subcellular location">
    <subcellularLocation>
        <location evidence="1">Cell membrane</location>
        <topology evidence="1">Multi-pass membrane protein</topology>
    </subcellularLocation>
</comment>
<reference evidence="12" key="2">
    <citation type="submission" date="2020-09" db="EMBL/GenBank/DDBJ databases">
        <authorList>
            <person name="Sun Q."/>
            <person name="Zhou Y."/>
        </authorList>
    </citation>
    <scope>NUCLEOTIDE SEQUENCE</scope>
    <source>
        <strain evidence="12">CGMCC 4.7201</strain>
    </source>
</reference>
<keyword evidence="4" id="KW-1003">Cell membrane</keyword>
<evidence type="ECO:0000256" key="1">
    <source>
        <dbReference type="ARBA" id="ARBA00004651"/>
    </source>
</evidence>
<comment type="caution">
    <text evidence="12">The sequence shown here is derived from an EMBL/GenBank/DDBJ whole genome shotgun (WGS) entry which is preliminary data.</text>
</comment>
<feature type="transmembrane region" description="Helical" evidence="10">
    <location>
        <begin position="322"/>
        <end position="344"/>
    </location>
</feature>
<proteinExistence type="inferred from homology"/>
<name>A0A918DS40_9ACTN</name>
<evidence type="ECO:0000256" key="5">
    <source>
        <dbReference type="ARBA" id="ARBA00022692"/>
    </source>
</evidence>
<dbReference type="EMBL" id="BMMS01000001">
    <property type="protein sequence ID" value="GGO79904.1"/>
    <property type="molecule type" value="Genomic_DNA"/>
</dbReference>
<evidence type="ECO:0000256" key="8">
    <source>
        <dbReference type="ARBA" id="ARBA00023251"/>
    </source>
</evidence>
<dbReference type="Gene3D" id="1.20.1250.20">
    <property type="entry name" value="MFS general substrate transporter like domains"/>
    <property type="match status" value="1"/>
</dbReference>
<reference evidence="12" key="1">
    <citation type="journal article" date="2014" name="Int. J. Syst. Evol. Microbiol.">
        <title>Complete genome sequence of Corynebacterium casei LMG S-19264T (=DSM 44701T), isolated from a smear-ripened cheese.</title>
        <authorList>
            <consortium name="US DOE Joint Genome Institute (JGI-PGF)"/>
            <person name="Walter F."/>
            <person name="Albersmeier A."/>
            <person name="Kalinowski J."/>
            <person name="Ruckert C."/>
        </authorList>
    </citation>
    <scope>NUCLEOTIDE SEQUENCE</scope>
    <source>
        <strain evidence="12">CGMCC 4.7201</strain>
    </source>
</reference>
<feature type="transmembrane region" description="Helical" evidence="10">
    <location>
        <begin position="478"/>
        <end position="497"/>
    </location>
</feature>
<keyword evidence="5 10" id="KW-0812">Transmembrane</keyword>
<protein>
    <submittedName>
        <fullName evidence="12">MFS transporter</fullName>
    </submittedName>
</protein>
<dbReference type="CDD" id="cd17321">
    <property type="entry name" value="MFS_MMR_MDR_like"/>
    <property type="match status" value="1"/>
</dbReference>
<feature type="compositionally biased region" description="Basic and acidic residues" evidence="9">
    <location>
        <begin position="521"/>
        <end position="530"/>
    </location>
</feature>
<dbReference type="InterPro" id="IPR011701">
    <property type="entry name" value="MFS"/>
</dbReference>
<dbReference type="GO" id="GO:0022857">
    <property type="term" value="F:transmembrane transporter activity"/>
    <property type="evidence" value="ECO:0007669"/>
    <property type="project" value="InterPro"/>
</dbReference>
<feature type="transmembrane region" description="Helical" evidence="10">
    <location>
        <begin position="222"/>
        <end position="244"/>
    </location>
</feature>
<dbReference type="InterPro" id="IPR020846">
    <property type="entry name" value="MFS_dom"/>
</dbReference>
<feature type="transmembrane region" description="Helical" evidence="10">
    <location>
        <begin position="21"/>
        <end position="45"/>
    </location>
</feature>
<evidence type="ECO:0000313" key="13">
    <source>
        <dbReference type="Proteomes" id="UP000641932"/>
    </source>
</evidence>
<feature type="transmembrane region" description="Helical" evidence="10">
    <location>
        <begin position="122"/>
        <end position="143"/>
    </location>
</feature>
<feature type="region of interest" description="Disordered" evidence="9">
    <location>
        <begin position="511"/>
        <end position="530"/>
    </location>
</feature>
<feature type="transmembrane region" description="Helical" evidence="10">
    <location>
        <begin position="88"/>
        <end position="110"/>
    </location>
</feature>
<dbReference type="PANTHER" id="PTHR42718">
    <property type="entry name" value="MAJOR FACILITATOR SUPERFAMILY MULTIDRUG TRANSPORTER MFSC"/>
    <property type="match status" value="1"/>
</dbReference>
<dbReference type="AlphaFoldDB" id="A0A918DS40"/>
<evidence type="ECO:0000256" key="10">
    <source>
        <dbReference type="SAM" id="Phobius"/>
    </source>
</evidence>
<accession>A0A918DS40</accession>
<evidence type="ECO:0000256" key="2">
    <source>
        <dbReference type="ARBA" id="ARBA00008537"/>
    </source>
</evidence>
<dbReference type="GO" id="GO:0005886">
    <property type="term" value="C:plasma membrane"/>
    <property type="evidence" value="ECO:0007669"/>
    <property type="project" value="UniProtKB-SubCell"/>
</dbReference>
<dbReference type="Pfam" id="PF07690">
    <property type="entry name" value="MFS_1"/>
    <property type="match status" value="1"/>
</dbReference>
<dbReference type="Proteomes" id="UP000641932">
    <property type="component" value="Unassembled WGS sequence"/>
</dbReference>
<dbReference type="RefSeq" id="WP_189129373.1">
    <property type="nucleotide sequence ID" value="NZ_BMMS01000001.1"/>
</dbReference>
<dbReference type="GO" id="GO:0046677">
    <property type="term" value="P:response to antibiotic"/>
    <property type="evidence" value="ECO:0007669"/>
    <property type="project" value="UniProtKB-KW"/>
</dbReference>
<sequence length="530" mass="54103">MSTINAPSTTGRAGKPGLTMLAALLGLFIALLDVTVVTVALPTMGTDLDASFSDLEWVANAYMLALAVFIVTAGRLGDIFGKRRIYTIGVTIFLVGSLACGAAGKFSLFGWSHIAMVHAGRVVQGVGGAVILPLTLAIVYSAFEGRTRTLGIMLWGAVGGLATALGPLVGGLLVDNAGWEWIFLVNLPIGIIVIAAALAGMGDGDRAAVPASGRRPLDLPGLLTVSGSLLCLNLALINGAGWGWTSGRELALFAGSAVLLGAFLAVESRSSAPIMDLSWFRRPSFGGSVMAGFLLGAGMFSALFYVSIYLQNGLGMSALDTGLRLLPMTLMLMLGAPMGGRLAAKVGARNALVAAFVLMAIGIALFTLIDPDGDKGSWTLLLPGMLLTGLTMGIVMPISSELTVAAGPQDQVGVAASAGTMFRQVGNAVGIAVMGALMSSKTDAAAEAAVRMKKAGTLTPDALAALKQTAVTEGMKNGSWYAAAVTLAAAALVLFFVRDLKPAAGAGDAIDVPASPSSLRPAHDLDRPTV</sequence>
<gene>
    <name evidence="12" type="ORF">GCM10012280_00510</name>
</gene>
<evidence type="ECO:0000256" key="9">
    <source>
        <dbReference type="SAM" id="MobiDB-lite"/>
    </source>
</evidence>
<feature type="transmembrane region" description="Helical" evidence="10">
    <location>
        <begin position="381"/>
        <end position="399"/>
    </location>
</feature>
<dbReference type="SUPFAM" id="SSF103473">
    <property type="entry name" value="MFS general substrate transporter"/>
    <property type="match status" value="1"/>
</dbReference>